<keyword evidence="3" id="KW-1185">Reference proteome</keyword>
<sequence>MKRLSLVFPFLCGIFFLIGCTSLPALSVQPESPEVLLVNITPLDATMFEQRLQVDLRVRNPNDFDLEVTGLDFTLHLNDQRLARGLTNKASTIPRLGDAVISVETTTSTLDVIRQLLQLSQRQEVSYQVDGVLYSQGTRLPFENKGMLLDTNEISGSSPGS</sequence>
<reference evidence="2 3" key="1">
    <citation type="submission" date="2023-01" db="EMBL/GenBank/DDBJ databases">
        <title>Cultivation and genomic characterization of new, ubiquitous marine nitrite-oxidizing bacteria from the Nitrospirales.</title>
        <authorList>
            <person name="Mueller A.J."/>
            <person name="Daebeler A."/>
            <person name="Herbold C.W."/>
            <person name="Kirkegaard R.H."/>
            <person name="Daims H."/>
        </authorList>
    </citation>
    <scope>NUCLEOTIDE SEQUENCE [LARGE SCALE GENOMIC DNA]</scope>
    <source>
        <strain evidence="2 3">DK</strain>
    </source>
</reference>
<dbReference type="PROSITE" id="PS51257">
    <property type="entry name" value="PROKAR_LIPOPROTEIN"/>
    <property type="match status" value="1"/>
</dbReference>
<evidence type="ECO:0000259" key="1">
    <source>
        <dbReference type="SMART" id="SM00769"/>
    </source>
</evidence>
<dbReference type="Proteomes" id="UP001302494">
    <property type="component" value="Chromosome"/>
</dbReference>
<gene>
    <name evidence="2" type="ORF">PQG83_00785</name>
</gene>
<dbReference type="InterPro" id="IPR004864">
    <property type="entry name" value="LEA_2"/>
</dbReference>
<dbReference type="InterPro" id="IPR013990">
    <property type="entry name" value="WHy-dom"/>
</dbReference>
<dbReference type="RefSeq" id="WP_312745623.1">
    <property type="nucleotide sequence ID" value="NZ_CP116968.1"/>
</dbReference>
<dbReference type="Pfam" id="PF03168">
    <property type="entry name" value="LEA_2"/>
    <property type="match status" value="1"/>
</dbReference>
<dbReference type="AlphaFoldDB" id="A0AA96GJU8"/>
<protein>
    <submittedName>
        <fullName evidence="2">LEA type 2 family protein</fullName>
    </submittedName>
</protein>
<evidence type="ECO:0000313" key="3">
    <source>
        <dbReference type="Proteomes" id="UP001302494"/>
    </source>
</evidence>
<dbReference type="SMART" id="SM00769">
    <property type="entry name" value="WHy"/>
    <property type="match status" value="1"/>
</dbReference>
<name>A0AA96GJU8_9BACT</name>
<proteinExistence type="predicted"/>
<evidence type="ECO:0000313" key="2">
    <source>
        <dbReference type="EMBL" id="WNM62312.1"/>
    </source>
</evidence>
<feature type="domain" description="Water stress and hypersensitive response" evidence="1">
    <location>
        <begin position="35"/>
        <end position="147"/>
    </location>
</feature>
<organism evidence="2 3">
    <name type="scientific">Candidatus Nitrospira neomarina</name>
    <dbReference type="NCBI Taxonomy" id="3020899"/>
    <lineage>
        <taxon>Bacteria</taxon>
        <taxon>Pseudomonadati</taxon>
        <taxon>Nitrospirota</taxon>
        <taxon>Nitrospiria</taxon>
        <taxon>Nitrospirales</taxon>
        <taxon>Nitrospiraceae</taxon>
        <taxon>Nitrospira</taxon>
    </lineage>
</organism>
<dbReference type="Gene3D" id="2.60.40.1820">
    <property type="match status" value="1"/>
</dbReference>
<dbReference type="KEGG" id="nneo:PQG83_00785"/>
<accession>A0AA96GJU8</accession>
<dbReference type="EMBL" id="CP116968">
    <property type="protein sequence ID" value="WNM62312.1"/>
    <property type="molecule type" value="Genomic_DNA"/>
</dbReference>
<dbReference type="GO" id="GO:0009269">
    <property type="term" value="P:response to desiccation"/>
    <property type="evidence" value="ECO:0007669"/>
    <property type="project" value="InterPro"/>
</dbReference>
<dbReference type="SUPFAM" id="SSF117070">
    <property type="entry name" value="LEA14-like"/>
    <property type="match status" value="1"/>
</dbReference>